<evidence type="ECO:0000256" key="4">
    <source>
        <dbReference type="ARBA" id="ARBA00022801"/>
    </source>
</evidence>
<comment type="similarity">
    <text evidence="1">Belongs to the peptidase M20A family.</text>
</comment>
<name>H6L4X5_SAPGL</name>
<dbReference type="OrthoDB" id="9792335at2"/>
<dbReference type="Gene3D" id="3.40.630.10">
    <property type="entry name" value="Zn peptidases"/>
    <property type="match status" value="1"/>
</dbReference>
<dbReference type="EMBL" id="CP002831">
    <property type="protein sequence ID" value="AFC25150.1"/>
    <property type="molecule type" value="Genomic_DNA"/>
</dbReference>
<sequence length="451" mass="52084">MRKLLLLFLAFLASIFFLLLLFNTLSWRSMQPAPPAPEKAAFSLKKAAKRLSLAIKRPSPKQQQLDSLSWEAFLRRYYPSLLKHPNTELIVLGENLTILHWKGRDLRLLPFLAVSYIQFKEPELDNLPAWTHGPYSGEQQDAFIWGLGSQRGMANAIAYLEVFQQKLAENSWPERSFYLLMGPKDRASAQRAARYFKRKGLRFELALGPESDIYTENEMGIGAPIAALAIGEVQTLETKIWQADESQLKAALHYLEGQTYDWSQEQAAYQAIYPYLGPELPFVKRFLWANRFYLGDWSSSSLGQGPILSAWKNEVAIKEEEAGYLRLQQPLAPHYQASDFSELGQYVDSVKHRSWGDSTLSLTQGFAYELLQTHVRQIFPKTLVLPTVLPKTSCYRANLQPFCEQYYHFSPWRFDAAERLRLSKQEDERLGLDNFMRGLQFYEQLLERLLF</sequence>
<protein>
    <submittedName>
        <fullName evidence="6">Peptidase M20</fullName>
    </submittedName>
</protein>
<dbReference type="Proteomes" id="UP000007519">
    <property type="component" value="Chromosome"/>
</dbReference>
<reference evidence="6 7" key="1">
    <citation type="journal article" date="2012" name="Stand. Genomic Sci.">
        <title>Complete genome sequencing and analysis of Saprospira grandis str. Lewin, a predatory marine bacterium.</title>
        <authorList>
            <person name="Saw J.H."/>
            <person name="Yuryev A."/>
            <person name="Kanbe M."/>
            <person name="Hou S."/>
            <person name="Young A.G."/>
            <person name="Aizawa S."/>
            <person name="Alam M."/>
        </authorList>
    </citation>
    <scope>NUCLEOTIDE SEQUENCE [LARGE SCALE GENOMIC DNA]</scope>
    <source>
        <strain evidence="6 7">Lewin</strain>
    </source>
</reference>
<dbReference type="GO" id="GO:0006508">
    <property type="term" value="P:proteolysis"/>
    <property type="evidence" value="ECO:0007669"/>
    <property type="project" value="UniProtKB-KW"/>
</dbReference>
<dbReference type="AlphaFoldDB" id="H6L4X5"/>
<dbReference type="RefSeq" id="WP_015692763.1">
    <property type="nucleotide sequence ID" value="NC_016940.1"/>
</dbReference>
<evidence type="ECO:0000256" key="2">
    <source>
        <dbReference type="ARBA" id="ARBA00022670"/>
    </source>
</evidence>
<dbReference type="PANTHER" id="PTHR45962:SF1">
    <property type="entry name" value="N-FATTY-ACYL-AMINO ACID SYNTHASE_HYDROLASE PM20D1"/>
    <property type="match status" value="1"/>
</dbReference>
<organism evidence="6 7">
    <name type="scientific">Saprospira grandis (strain Lewin)</name>
    <dbReference type="NCBI Taxonomy" id="984262"/>
    <lineage>
        <taxon>Bacteria</taxon>
        <taxon>Pseudomonadati</taxon>
        <taxon>Bacteroidota</taxon>
        <taxon>Saprospiria</taxon>
        <taxon>Saprospirales</taxon>
        <taxon>Saprospiraceae</taxon>
        <taxon>Saprospira</taxon>
    </lineage>
</organism>
<dbReference type="SUPFAM" id="SSF53187">
    <property type="entry name" value="Zn-dependent exopeptidases"/>
    <property type="match status" value="1"/>
</dbReference>
<accession>H6L4X5</accession>
<dbReference type="KEGG" id="sgn:SGRA_2422"/>
<dbReference type="eggNOG" id="COG0624">
    <property type="taxonomic scope" value="Bacteria"/>
</dbReference>
<keyword evidence="5" id="KW-0862">Zinc</keyword>
<dbReference type="InterPro" id="IPR047177">
    <property type="entry name" value="Pept_M20A"/>
</dbReference>
<dbReference type="STRING" id="984262.SGRA_2422"/>
<keyword evidence="4" id="KW-0378">Hydrolase</keyword>
<evidence type="ECO:0000256" key="3">
    <source>
        <dbReference type="ARBA" id="ARBA00022723"/>
    </source>
</evidence>
<evidence type="ECO:0000313" key="6">
    <source>
        <dbReference type="EMBL" id="AFC25150.1"/>
    </source>
</evidence>
<keyword evidence="7" id="KW-1185">Reference proteome</keyword>
<evidence type="ECO:0000256" key="5">
    <source>
        <dbReference type="ARBA" id="ARBA00022833"/>
    </source>
</evidence>
<dbReference type="PANTHER" id="PTHR45962">
    <property type="entry name" value="N-FATTY-ACYL-AMINO ACID SYNTHASE/HYDROLASE PM20D1"/>
    <property type="match status" value="1"/>
</dbReference>
<gene>
    <name evidence="6" type="ordered locus">SGRA_2422</name>
</gene>
<proteinExistence type="inferred from homology"/>
<dbReference type="GO" id="GO:0046872">
    <property type="term" value="F:metal ion binding"/>
    <property type="evidence" value="ECO:0007669"/>
    <property type="project" value="UniProtKB-KW"/>
</dbReference>
<dbReference type="GO" id="GO:0008233">
    <property type="term" value="F:peptidase activity"/>
    <property type="evidence" value="ECO:0007669"/>
    <property type="project" value="UniProtKB-KW"/>
</dbReference>
<keyword evidence="2" id="KW-0645">Protease</keyword>
<evidence type="ECO:0000313" key="7">
    <source>
        <dbReference type="Proteomes" id="UP000007519"/>
    </source>
</evidence>
<keyword evidence="3" id="KW-0479">Metal-binding</keyword>
<evidence type="ECO:0000256" key="1">
    <source>
        <dbReference type="ARBA" id="ARBA00006247"/>
    </source>
</evidence>
<dbReference type="Gene3D" id="1.10.150.900">
    <property type="match status" value="1"/>
</dbReference>
<dbReference type="HOGENOM" id="CLU_606758_0_0_10"/>